<dbReference type="Gene3D" id="3.90.76.10">
    <property type="entry name" value="Dipeptide-binding Protein, Domain 1"/>
    <property type="match status" value="1"/>
</dbReference>
<sequence length="675" mass="76522">MRLILSSFFVSKNFFHGFIARIRRIIQKMRRMKPIVSDQHDVALLRRVHGRRFPRLRQIRHVGKILSPSEQLAFRASVAVLALGIVWYGAVFAKQYRVKTPAVGGRYVEAVVGSPELVNPLFAPLNDVDTDIARLVYSGLMRVDKKQRLVPDLAVSYELSEDKKTYTFALREDVVWHDGERFTADDVRFTIETIENADVNSPLYVSFQGVTVEALDEYHVRFTLKEPFAPFLSSLTVGILPEHIWSDVSPERMRLAQRNLQPIGTGPFQFQKLSKDEGGSITSYELARFDKHYRQAPYIKEFVFQFFAAYDGEGGAIQATRRQAVDGLHFVPHDLREQVQRKHIALHTLQLPQYTALFFNQTRDAALEAADTRAALAVALDKDRVLRESLNGEGQVIYSPILPGFPGYAPEIEKTPYSTEQANALLDKEWIRFPAEEYRTLRKEELLNEWRALQATSTEPAAENGTATATTTVPADEEKAMDAKLDEEIHEAQTFFRKDKDGRLLELELVTTDTNEYRHAAELVAGFWQEIGVKTNLSFIPPKDLSRTALKDRAYDVLLYGVIIGGDPDQYPFWHSSQVAFPGLNLSGYVNRNADALLETARSTAGDDSASADAYAKFQTIILADRPAVFLYTPTYTYATTDKIKGIELSRISAPADRFADVANWYIKMKGRWKF</sequence>
<dbReference type="GO" id="GO:0042597">
    <property type="term" value="C:periplasmic space"/>
    <property type="evidence" value="ECO:0007669"/>
    <property type="project" value="UniProtKB-ARBA"/>
</dbReference>
<dbReference type="GO" id="GO:0043190">
    <property type="term" value="C:ATP-binding cassette (ABC) transporter complex"/>
    <property type="evidence" value="ECO:0007669"/>
    <property type="project" value="InterPro"/>
</dbReference>
<keyword evidence="2" id="KW-0813">Transport</keyword>
<dbReference type="CDD" id="cd08513">
    <property type="entry name" value="PBP2_thermophilic_Hb8_like"/>
    <property type="match status" value="1"/>
</dbReference>
<dbReference type="AlphaFoldDB" id="A0A1F6MPI7"/>
<dbReference type="PANTHER" id="PTHR30290">
    <property type="entry name" value="PERIPLASMIC BINDING COMPONENT OF ABC TRANSPORTER"/>
    <property type="match status" value="1"/>
</dbReference>
<dbReference type="GO" id="GO:1904680">
    <property type="term" value="F:peptide transmembrane transporter activity"/>
    <property type="evidence" value="ECO:0007669"/>
    <property type="project" value="TreeGrafter"/>
</dbReference>
<evidence type="ECO:0000313" key="5">
    <source>
        <dbReference type="EMBL" id="OGH73458.1"/>
    </source>
</evidence>
<evidence type="ECO:0000256" key="1">
    <source>
        <dbReference type="ARBA" id="ARBA00005695"/>
    </source>
</evidence>
<dbReference type="Pfam" id="PF00496">
    <property type="entry name" value="SBP_bac_5"/>
    <property type="match status" value="1"/>
</dbReference>
<reference evidence="5 6" key="1">
    <citation type="journal article" date="2016" name="Nat. Commun.">
        <title>Thousands of microbial genomes shed light on interconnected biogeochemical processes in an aquifer system.</title>
        <authorList>
            <person name="Anantharaman K."/>
            <person name="Brown C.T."/>
            <person name="Hug L.A."/>
            <person name="Sharon I."/>
            <person name="Castelle C.J."/>
            <person name="Probst A.J."/>
            <person name="Thomas B.C."/>
            <person name="Singh A."/>
            <person name="Wilkins M.J."/>
            <person name="Karaoz U."/>
            <person name="Brodie E.L."/>
            <person name="Williams K.H."/>
            <person name="Hubbard S.S."/>
            <person name="Banfield J.F."/>
        </authorList>
    </citation>
    <scope>NUCLEOTIDE SEQUENCE [LARGE SCALE GENOMIC DNA]</scope>
</reference>
<dbReference type="Gene3D" id="3.10.105.10">
    <property type="entry name" value="Dipeptide-binding Protein, Domain 3"/>
    <property type="match status" value="2"/>
</dbReference>
<evidence type="ECO:0000256" key="2">
    <source>
        <dbReference type="ARBA" id="ARBA00022448"/>
    </source>
</evidence>
<proteinExistence type="inferred from homology"/>
<dbReference type="Proteomes" id="UP000177457">
    <property type="component" value="Unassembled WGS sequence"/>
</dbReference>
<accession>A0A1F6MPI7</accession>
<dbReference type="STRING" id="1798683.A3C90_01655"/>
<comment type="similarity">
    <text evidence="1">Belongs to the bacterial solute-binding protein 5 family.</text>
</comment>
<keyword evidence="3" id="KW-0732">Signal</keyword>
<evidence type="ECO:0000256" key="3">
    <source>
        <dbReference type="ARBA" id="ARBA00022729"/>
    </source>
</evidence>
<dbReference type="InterPro" id="IPR000914">
    <property type="entry name" value="SBP_5_dom"/>
</dbReference>
<dbReference type="InterPro" id="IPR039424">
    <property type="entry name" value="SBP_5"/>
</dbReference>
<dbReference type="Gene3D" id="3.40.190.10">
    <property type="entry name" value="Periplasmic binding protein-like II"/>
    <property type="match status" value="2"/>
</dbReference>
<gene>
    <name evidence="5" type="ORF">A3C90_01655</name>
</gene>
<dbReference type="PIRSF" id="PIRSF002741">
    <property type="entry name" value="MppA"/>
    <property type="match status" value="1"/>
</dbReference>
<evidence type="ECO:0000259" key="4">
    <source>
        <dbReference type="Pfam" id="PF00496"/>
    </source>
</evidence>
<comment type="caution">
    <text evidence="5">The sequence shown here is derived from an EMBL/GenBank/DDBJ whole genome shotgun (WGS) entry which is preliminary data.</text>
</comment>
<protein>
    <recommendedName>
        <fullName evidence="4">Solute-binding protein family 5 domain-containing protein</fullName>
    </recommendedName>
</protein>
<dbReference type="InterPro" id="IPR030678">
    <property type="entry name" value="Peptide/Ni-bd"/>
</dbReference>
<dbReference type="PANTHER" id="PTHR30290:SF9">
    <property type="entry name" value="OLIGOPEPTIDE-BINDING PROTEIN APPA"/>
    <property type="match status" value="1"/>
</dbReference>
<dbReference type="GO" id="GO:0015833">
    <property type="term" value="P:peptide transport"/>
    <property type="evidence" value="ECO:0007669"/>
    <property type="project" value="TreeGrafter"/>
</dbReference>
<evidence type="ECO:0000313" key="6">
    <source>
        <dbReference type="Proteomes" id="UP000177457"/>
    </source>
</evidence>
<dbReference type="EMBL" id="MFQE01000025">
    <property type="protein sequence ID" value="OGH73458.1"/>
    <property type="molecule type" value="Genomic_DNA"/>
</dbReference>
<dbReference type="SUPFAM" id="SSF53850">
    <property type="entry name" value="Periplasmic binding protein-like II"/>
    <property type="match status" value="1"/>
</dbReference>
<organism evidence="5 6">
    <name type="scientific">Candidatus Magasanikbacteria bacterium RIFCSPHIGHO2_02_FULL_51_14</name>
    <dbReference type="NCBI Taxonomy" id="1798683"/>
    <lineage>
        <taxon>Bacteria</taxon>
        <taxon>Candidatus Magasanikiibacteriota</taxon>
    </lineage>
</organism>
<name>A0A1F6MPI7_9BACT</name>
<feature type="domain" description="Solute-binding protein family 5" evidence="4">
    <location>
        <begin position="149"/>
        <end position="443"/>
    </location>
</feature>